<evidence type="ECO:0000313" key="2">
    <source>
        <dbReference type="EMBL" id="CBX31373.1"/>
    </source>
</evidence>
<dbReference type="Gene3D" id="3.60.10.10">
    <property type="entry name" value="Endonuclease/exonuclease/phosphatase"/>
    <property type="match status" value="1"/>
</dbReference>
<feature type="domain" description="Endonuclease/exonuclease/phosphatase" evidence="1">
    <location>
        <begin position="52"/>
        <end position="307"/>
    </location>
</feature>
<dbReference type="CDD" id="cd09083">
    <property type="entry name" value="EEP-1"/>
    <property type="match status" value="1"/>
</dbReference>
<sequence length="335" mass="38837">MKGFSLAQKAINQARWPITWPFIIHQQSECPETQKDYSSDSVPNISLNLKIMSFNIRRGTARDGKNHWKYRRSLVHEILDLYCPDVLGLQEALDFQIPEISAMLPGYKNVGIGDLGGSKRLHNTIFYDANRFELSEEGTFWLSDTPDIPRSKGWGNIMPRICTWVRLIEKNSGQAFYFYNTHLDHLSQGSRKKSVIFLIKRIHARSYPDPFILTGDFNARERSAPIQYLKGKSPLRIKTKLTVINPTPLVDTFRVRHPKNRNSVTFHGFRKYFFRFRLDYIFVPSSVRVLDAKIIQLRWKKCYPSDHFPLFTHIGLPVNDASLDSISCLDEAINQ</sequence>
<accession>E1YJB9</accession>
<organism evidence="2">
    <name type="scientific">uncultured Desulfobacterium sp</name>
    <dbReference type="NCBI Taxonomy" id="201089"/>
    <lineage>
        <taxon>Bacteria</taxon>
        <taxon>Pseudomonadati</taxon>
        <taxon>Thermodesulfobacteriota</taxon>
        <taxon>Desulfobacteria</taxon>
        <taxon>Desulfobacterales</taxon>
        <taxon>Desulfobacteriaceae</taxon>
        <taxon>Desulfobacterium</taxon>
        <taxon>environmental samples</taxon>
    </lineage>
</organism>
<dbReference type="EMBL" id="FR695877">
    <property type="protein sequence ID" value="CBX31373.1"/>
    <property type="molecule type" value="Genomic_DNA"/>
</dbReference>
<dbReference type="AlphaFoldDB" id="E1YJB9"/>
<proteinExistence type="predicted"/>
<dbReference type="SUPFAM" id="SSF56219">
    <property type="entry name" value="DNase I-like"/>
    <property type="match status" value="1"/>
</dbReference>
<evidence type="ECO:0000259" key="1">
    <source>
        <dbReference type="Pfam" id="PF03372"/>
    </source>
</evidence>
<gene>
    <name evidence="2" type="ORF">N47_E48850</name>
</gene>
<dbReference type="InterPro" id="IPR036691">
    <property type="entry name" value="Endo/exonu/phosph_ase_sf"/>
</dbReference>
<name>E1YJB9_9BACT</name>
<dbReference type="InterPro" id="IPR050410">
    <property type="entry name" value="CCR4/nocturin_mRNA_transcr"/>
</dbReference>
<protein>
    <recommendedName>
        <fullName evidence="1">Endonuclease/exonuclease/phosphatase domain-containing protein</fullName>
    </recommendedName>
</protein>
<reference evidence="2" key="1">
    <citation type="journal article" date="2011" name="Environ. Microbiol.">
        <title>Genomic insights into the metabolic potential of the polycyclic aromatic hydrocarbon degrading sulfate-reducing Deltaproteobacterium N47.</title>
        <authorList>
            <person name="Bergmann F."/>
            <person name="Selesi D."/>
            <person name="Weinmaier T."/>
            <person name="Tischler P."/>
            <person name="Rattei T."/>
            <person name="Meckenstock R.U."/>
        </authorList>
    </citation>
    <scope>NUCLEOTIDE SEQUENCE</scope>
</reference>
<dbReference type="PANTHER" id="PTHR12121">
    <property type="entry name" value="CARBON CATABOLITE REPRESSOR PROTEIN 4"/>
    <property type="match status" value="1"/>
</dbReference>
<dbReference type="Pfam" id="PF03372">
    <property type="entry name" value="Exo_endo_phos"/>
    <property type="match status" value="1"/>
</dbReference>
<dbReference type="InterPro" id="IPR005135">
    <property type="entry name" value="Endo/exonuclease/phosphatase"/>
</dbReference>
<dbReference type="PANTHER" id="PTHR12121:SF36">
    <property type="entry name" value="ENDONUCLEASE_EXONUCLEASE_PHOSPHATASE DOMAIN-CONTAINING PROTEIN"/>
    <property type="match status" value="1"/>
</dbReference>
<dbReference type="GO" id="GO:0000175">
    <property type="term" value="F:3'-5'-RNA exonuclease activity"/>
    <property type="evidence" value="ECO:0007669"/>
    <property type="project" value="TreeGrafter"/>
</dbReference>